<dbReference type="GO" id="GO:0000462">
    <property type="term" value="P:maturation of SSU-rRNA from tricistronic rRNA transcript (SSU-rRNA, 5.8S rRNA, LSU-rRNA)"/>
    <property type="evidence" value="ECO:0007669"/>
    <property type="project" value="TreeGrafter"/>
</dbReference>
<name>A0A504Y2M8_LEIDO</name>
<dbReference type="InterPro" id="IPR053939">
    <property type="entry name" value="UTP25_C"/>
</dbReference>
<dbReference type="AlphaFoldDB" id="A0A504Y2M8"/>
<dbReference type="Pfam" id="PF06862">
    <property type="entry name" value="Utp25_C"/>
    <property type="match status" value="1"/>
</dbReference>
<evidence type="ECO:0000256" key="3">
    <source>
        <dbReference type="ARBA" id="ARBA00023242"/>
    </source>
</evidence>
<evidence type="ECO:0000256" key="2">
    <source>
        <dbReference type="ARBA" id="ARBA00009223"/>
    </source>
</evidence>
<dbReference type="Proteomes" id="UP000318821">
    <property type="component" value="Unassembled WGS sequence"/>
</dbReference>
<feature type="compositionally biased region" description="Basic residues" evidence="4">
    <location>
        <begin position="656"/>
        <end position="670"/>
    </location>
</feature>
<feature type="compositionally biased region" description="Acidic residues" evidence="4">
    <location>
        <begin position="358"/>
        <end position="367"/>
    </location>
</feature>
<dbReference type="InterPro" id="IPR053940">
    <property type="entry name" value="UTP25_NTPase-like"/>
</dbReference>
<sequence>MSPMVASRDAAVLAALKQLEDVRERLHSALREAAFSFTIAQREEESTRGCFVSLDAVPTAQGTLEALVSLTQTSATTLTSGVEETRCGEIDEAARSRSSSCAWEMLLISGERRKKQIPAAASQHAPPAPNSGSDESDLLPPDPIYYFSEYPSSALRECQEAYRRVLRCAVETKLKAKEKRASSRKQRGTKGASKEDRRRKHNERVELYAAKREAEQLAAVSSSSDDEPSTDSDAEEYRQTKSLRKLQRLLGVTPSSDTQATSHKRARRQSASASRLGVSEDDEDEKMADPWNSSGDDDAENANARESPSADGKRNRRPPLQRRRTRHESDQAKASSTLANDDDLDGEDWRLYLGGASDSDDDDESVDGDLLMDMGDADDGDSDHGNDNYEGSEDDDNPLFELEKGDGDAEERRLLLQRFELSTSSVSVLQQCGIVGVANGTKGSISNSVVLTEKDEWMRKYHLDLHGTLDETPLKPLPVPHAALELLAESNKLLQVRAAERLESTIDKKELGIFFASPEECAAVHPENVAVLATAHAQQHLLHAPFDVKRCAASSPPPSAPQVAEPWTECPPYLHPVLWEKWTVFRAHRNLPTFTAEERGLLDLLQGYADLLDTLHCWQNSESRREIFALHLLNHWFKARSVVLAHDALLAEQREKQRRRRREQHKRRNRNGGATLDSDAFSADAEWPAERSSPGRQGRQSKSKGKAAASQQSQPKKVAKADETSGEADSEPRDDYLDVDEQELELRDRGFSKTRLCVFCPLRNHAYKFVYSLVSILQADPSKCSKLAMFEQDFTEIEEAVDPTFKRRPRDYQRAFEGNIDDSFCVGLRLEPELVHVYSHPLNSDVLLCSPLGLRRRIEKNGDVLVSLSSIEVCLLEDAQMLFQQNWMHVTAVLELLNKRPTDTTHGLSDLRRVYAWALEGKSGRHRQTIMSTDVCNATMLSTFRTASVNNSGKIVLQRRADPGVLSRVLVPVRQHFIRFDPSSLATVDGDRFEFFTKQVYEAKINAMAERDVRIIVFVPSYFDFVRVRNYLHREYRESYVALCEYTSLKQQRRALGQFSDLERPVLLVTERFYYFKRYFVKLAEALIFYSPPMFPEYYASLTNRLVATSPNAFTMTLYCRYDTHELNRLVGTSRMLQLLERDSGVFSFVTS</sequence>
<evidence type="ECO:0000313" key="7">
    <source>
        <dbReference type="EMBL" id="TPP53508.1"/>
    </source>
</evidence>
<dbReference type="PANTHER" id="PTHR12933:SF0">
    <property type="entry name" value="U3 SMALL NUCLEOLAR RNA-ASSOCIATED PROTEIN 25 HOMOLOG"/>
    <property type="match status" value="1"/>
</dbReference>
<organism evidence="7 8">
    <name type="scientific">Leishmania donovani</name>
    <dbReference type="NCBI Taxonomy" id="5661"/>
    <lineage>
        <taxon>Eukaryota</taxon>
        <taxon>Discoba</taxon>
        <taxon>Euglenozoa</taxon>
        <taxon>Kinetoplastea</taxon>
        <taxon>Metakinetoplastina</taxon>
        <taxon>Trypanosomatida</taxon>
        <taxon>Trypanosomatidae</taxon>
        <taxon>Leishmaniinae</taxon>
        <taxon>Leishmania</taxon>
    </lineage>
</organism>
<evidence type="ECO:0008006" key="9">
    <source>
        <dbReference type="Google" id="ProtNLM"/>
    </source>
</evidence>
<feature type="compositionally biased region" description="Acidic residues" evidence="4">
    <location>
        <begin position="224"/>
        <end position="234"/>
    </location>
</feature>
<dbReference type="InterPro" id="IPR010678">
    <property type="entry name" value="UTP25"/>
</dbReference>
<dbReference type="Pfam" id="PF22916">
    <property type="entry name" value="UTP25_NTPase-like"/>
    <property type="match status" value="1"/>
</dbReference>
<gene>
    <name evidence="7" type="ORF">CGC20_38735</name>
</gene>
<dbReference type="VEuPathDB" id="TriTrypDB:LDHU3_14.0530"/>
<evidence type="ECO:0000259" key="5">
    <source>
        <dbReference type="Pfam" id="PF06862"/>
    </source>
</evidence>
<dbReference type="PANTHER" id="PTHR12933">
    <property type="entry name" value="ORF PROTEIN-RELATED"/>
    <property type="match status" value="1"/>
</dbReference>
<feature type="domain" description="UTP25 NTP hydrolase-like" evidence="6">
    <location>
        <begin position="741"/>
        <end position="955"/>
    </location>
</feature>
<feature type="compositionally biased region" description="Basic and acidic residues" evidence="4">
    <location>
        <begin position="203"/>
        <end position="215"/>
    </location>
</feature>
<feature type="region of interest" description="Disordered" evidence="4">
    <location>
        <begin position="175"/>
        <end position="403"/>
    </location>
</feature>
<keyword evidence="3" id="KW-0539">Nucleus</keyword>
<comment type="subcellular location">
    <subcellularLocation>
        <location evidence="1">Nucleus</location>
        <location evidence="1">Nucleolus</location>
    </subcellularLocation>
</comment>
<dbReference type="GO" id="GO:0032040">
    <property type="term" value="C:small-subunit processome"/>
    <property type="evidence" value="ECO:0007669"/>
    <property type="project" value="TreeGrafter"/>
</dbReference>
<dbReference type="EMBL" id="RHLD01000042">
    <property type="protein sequence ID" value="TPP53508.1"/>
    <property type="molecule type" value="Genomic_DNA"/>
</dbReference>
<evidence type="ECO:0000256" key="4">
    <source>
        <dbReference type="SAM" id="MobiDB-lite"/>
    </source>
</evidence>
<comment type="similarity">
    <text evidence="2">Belongs to the UTP25 family.</text>
</comment>
<evidence type="ECO:0000259" key="6">
    <source>
        <dbReference type="Pfam" id="PF22916"/>
    </source>
</evidence>
<accession>A0A504Y2M8</accession>
<feature type="region of interest" description="Disordered" evidence="4">
    <location>
        <begin position="655"/>
        <end position="738"/>
    </location>
</feature>
<dbReference type="VEuPathDB" id="TriTrypDB:LdCL_140009400"/>
<feature type="compositionally biased region" description="Basic residues" evidence="4">
    <location>
        <begin position="314"/>
        <end position="326"/>
    </location>
</feature>
<protein>
    <recommendedName>
        <fullName evidence="9">U3 small nucleolar RNA-associated protein 25</fullName>
    </recommendedName>
</protein>
<dbReference type="VEuPathDB" id="TriTrypDB:LdBPK_140420.1"/>
<dbReference type="GO" id="GO:0034511">
    <property type="term" value="F:U3 snoRNA binding"/>
    <property type="evidence" value="ECO:0007669"/>
    <property type="project" value="InterPro"/>
</dbReference>
<dbReference type="VEuPathDB" id="TriTrypDB:LDHU3_14.0540"/>
<proteinExistence type="inferred from homology"/>
<feature type="region of interest" description="Disordered" evidence="4">
    <location>
        <begin position="115"/>
        <end position="143"/>
    </location>
</feature>
<dbReference type="VEuPathDB" id="TriTrypDB:LdCL_140009300"/>
<evidence type="ECO:0000256" key="1">
    <source>
        <dbReference type="ARBA" id="ARBA00004604"/>
    </source>
</evidence>
<feature type="domain" description="UTP25 C-terminal" evidence="5">
    <location>
        <begin position="966"/>
        <end position="1149"/>
    </location>
</feature>
<dbReference type="VEuPathDB" id="TriTrypDB:LdBPK_140410.1"/>
<comment type="caution">
    <text evidence="7">The sequence shown here is derived from an EMBL/GenBank/DDBJ whole genome shotgun (WGS) entry which is preliminary data.</text>
</comment>
<reference evidence="8" key="1">
    <citation type="submission" date="2019-02" db="EMBL/GenBank/DDBJ databases">
        <title>FDA dAtabase for Regulatory Grade micrObial Sequences (FDA-ARGOS): Supporting development and validation of Infectious Disease Dx tests.</title>
        <authorList>
            <person name="Duncan R."/>
            <person name="Fisher C."/>
            <person name="Tallon L."/>
            <person name="Sadzewicz L."/>
            <person name="Sengamalay N."/>
            <person name="Ott S."/>
            <person name="Godinez A."/>
            <person name="Nagaraj S."/>
            <person name="Vavikolanu K."/>
            <person name="Vyas G."/>
            <person name="Nadendla S."/>
            <person name="Aluvathingal J."/>
            <person name="Sichtig H."/>
        </authorList>
    </citation>
    <scope>NUCLEOTIDE SEQUENCE [LARGE SCALE GENOMIC DNA]</scope>
    <source>
        <strain evidence="8">FDAARGOS_360</strain>
    </source>
</reference>
<dbReference type="GO" id="GO:0019843">
    <property type="term" value="F:rRNA binding"/>
    <property type="evidence" value="ECO:0007669"/>
    <property type="project" value="TreeGrafter"/>
</dbReference>
<evidence type="ECO:0000313" key="8">
    <source>
        <dbReference type="Proteomes" id="UP000318821"/>
    </source>
</evidence>